<gene>
    <name evidence="2" type="ORF">GCM10017576_10990</name>
</gene>
<dbReference type="GO" id="GO:0008999">
    <property type="term" value="F:protein-N-terminal-alanine acetyltransferase activity"/>
    <property type="evidence" value="ECO:0007669"/>
    <property type="project" value="TreeGrafter"/>
</dbReference>
<sequence length="217" mass="24109">MGIETVWPLFALELATPRLTLRPLRDEDLAPLTDAAIEGIHDPDRMPFSAPWTDAEPEILRREFARFHWSRRAQLRPEAWGISFAVLEDGRPIGIQDLDGRDFPALRTVHTGSWLTRSAQGRGLGREMRAAVLLFAFDVLGAEWAESGAASWNAASLGVSRALGYRENGIERVRARPDQVDDLVRLRVSAAEFARPDWDLRVSGAETAIGALMPDQA</sequence>
<protein>
    <submittedName>
        <fullName evidence="2">Succinyl-CoA transferase</fullName>
    </submittedName>
</protein>
<reference evidence="2" key="1">
    <citation type="journal article" date="2014" name="Int. J. Syst. Evol. Microbiol.">
        <title>Complete genome sequence of Corynebacterium casei LMG S-19264T (=DSM 44701T), isolated from a smear-ripened cheese.</title>
        <authorList>
            <consortium name="US DOE Joint Genome Institute (JGI-PGF)"/>
            <person name="Walter F."/>
            <person name="Albersmeier A."/>
            <person name="Kalinowski J."/>
            <person name="Ruckert C."/>
        </authorList>
    </citation>
    <scope>NUCLEOTIDE SEQUENCE</scope>
    <source>
        <strain evidence="2">VKM Ac-1020</strain>
    </source>
</reference>
<reference evidence="2" key="2">
    <citation type="submission" date="2023-01" db="EMBL/GenBank/DDBJ databases">
        <authorList>
            <person name="Sun Q."/>
            <person name="Evtushenko L."/>
        </authorList>
    </citation>
    <scope>NUCLEOTIDE SEQUENCE</scope>
    <source>
        <strain evidence="2">VKM Ac-1020</strain>
    </source>
</reference>
<dbReference type="InterPro" id="IPR000182">
    <property type="entry name" value="GNAT_dom"/>
</dbReference>
<dbReference type="Gene3D" id="3.40.630.30">
    <property type="match status" value="1"/>
</dbReference>
<feature type="domain" description="N-acetyltransferase" evidence="1">
    <location>
        <begin position="27"/>
        <end position="187"/>
    </location>
</feature>
<dbReference type="InterPro" id="IPR051908">
    <property type="entry name" value="Ribosomal_N-acetyltransferase"/>
</dbReference>
<accession>A0A9W6LWA7</accession>
<dbReference type="PANTHER" id="PTHR43441">
    <property type="entry name" value="RIBOSOMAL-PROTEIN-SERINE ACETYLTRANSFERASE"/>
    <property type="match status" value="1"/>
</dbReference>
<proteinExistence type="predicted"/>
<dbReference type="RefSeq" id="WP_271172686.1">
    <property type="nucleotide sequence ID" value="NZ_BSEJ01000004.1"/>
</dbReference>
<dbReference type="PROSITE" id="PS51186">
    <property type="entry name" value="GNAT"/>
    <property type="match status" value="1"/>
</dbReference>
<dbReference type="Proteomes" id="UP001142462">
    <property type="component" value="Unassembled WGS sequence"/>
</dbReference>
<dbReference type="Pfam" id="PF13302">
    <property type="entry name" value="Acetyltransf_3"/>
    <property type="match status" value="1"/>
</dbReference>
<dbReference type="GO" id="GO:1990189">
    <property type="term" value="F:protein N-terminal-serine acetyltransferase activity"/>
    <property type="evidence" value="ECO:0007669"/>
    <property type="project" value="TreeGrafter"/>
</dbReference>
<dbReference type="AlphaFoldDB" id="A0A9W6LWA7"/>
<evidence type="ECO:0000313" key="2">
    <source>
        <dbReference type="EMBL" id="GLJ60970.1"/>
    </source>
</evidence>
<dbReference type="EMBL" id="BSEJ01000004">
    <property type="protein sequence ID" value="GLJ60970.1"/>
    <property type="molecule type" value="Genomic_DNA"/>
</dbReference>
<name>A0A9W6LWA7_9MICO</name>
<evidence type="ECO:0000313" key="3">
    <source>
        <dbReference type="Proteomes" id="UP001142462"/>
    </source>
</evidence>
<dbReference type="GO" id="GO:0005737">
    <property type="term" value="C:cytoplasm"/>
    <property type="evidence" value="ECO:0007669"/>
    <property type="project" value="TreeGrafter"/>
</dbReference>
<keyword evidence="3" id="KW-1185">Reference proteome</keyword>
<dbReference type="SUPFAM" id="SSF55729">
    <property type="entry name" value="Acyl-CoA N-acyltransferases (Nat)"/>
    <property type="match status" value="1"/>
</dbReference>
<keyword evidence="2" id="KW-0808">Transferase</keyword>
<dbReference type="PANTHER" id="PTHR43441:SF11">
    <property type="entry name" value="RIBOSOMAL-PROTEIN-SERINE ACETYLTRANSFERASE"/>
    <property type="match status" value="1"/>
</dbReference>
<comment type="caution">
    <text evidence="2">The sequence shown here is derived from an EMBL/GenBank/DDBJ whole genome shotgun (WGS) entry which is preliminary data.</text>
</comment>
<evidence type="ECO:0000259" key="1">
    <source>
        <dbReference type="PROSITE" id="PS51186"/>
    </source>
</evidence>
<organism evidence="2 3">
    <name type="scientific">Microbacterium barkeri</name>
    <dbReference type="NCBI Taxonomy" id="33917"/>
    <lineage>
        <taxon>Bacteria</taxon>
        <taxon>Bacillati</taxon>
        <taxon>Actinomycetota</taxon>
        <taxon>Actinomycetes</taxon>
        <taxon>Micrococcales</taxon>
        <taxon>Microbacteriaceae</taxon>
        <taxon>Microbacterium</taxon>
    </lineage>
</organism>
<dbReference type="InterPro" id="IPR016181">
    <property type="entry name" value="Acyl_CoA_acyltransferase"/>
</dbReference>